<accession>A0A382GMH8</accession>
<sequence length="315" mass="35716">MYKHILSKNLDNEHKIQKYEILLMSKWILVFLITFICYSPIYASEISNQARDDIESIIYKAINRSGLNSTHVVGIVSSKTQENVHRTKIYGLVEESMEAIFASRSRLADRDRLKEIEKEMNLIQEKGKAAFEGLPVGVLEGIDFFVWSNVKQISQDTVNVKISILDIKSGIVKGVASGEVRIDDILMLGIDVNVENYSKWKEEYQSAIFWRKTGMWVTIGSTAGLFISNATREACPDYQEKGYEKEADCQNVESPTGTLFFSAFLGGIIAGGTIWWMYDDKEIAMKETGIKKNYPLSLSFFPSNNEISLSVTYNF</sequence>
<name>A0A382GMH8_9ZZZZ</name>
<feature type="transmembrane region" description="Helical" evidence="1">
    <location>
        <begin position="259"/>
        <end position="278"/>
    </location>
</feature>
<keyword evidence="1" id="KW-0812">Transmembrane</keyword>
<keyword evidence="1" id="KW-0472">Membrane</keyword>
<feature type="transmembrane region" description="Helical" evidence="1">
    <location>
        <begin position="21"/>
        <end position="41"/>
    </location>
</feature>
<proteinExistence type="predicted"/>
<dbReference type="AlphaFoldDB" id="A0A382GMH8"/>
<dbReference type="EMBL" id="UINC01056159">
    <property type="protein sequence ID" value="SVB75857.1"/>
    <property type="molecule type" value="Genomic_DNA"/>
</dbReference>
<organism evidence="2">
    <name type="scientific">marine metagenome</name>
    <dbReference type="NCBI Taxonomy" id="408172"/>
    <lineage>
        <taxon>unclassified sequences</taxon>
        <taxon>metagenomes</taxon>
        <taxon>ecological metagenomes</taxon>
    </lineage>
</organism>
<protein>
    <submittedName>
        <fullName evidence="2">Uncharacterized protein</fullName>
    </submittedName>
</protein>
<gene>
    <name evidence="2" type="ORF">METZ01_LOCUS228711</name>
</gene>
<reference evidence="2" key="1">
    <citation type="submission" date="2018-05" db="EMBL/GenBank/DDBJ databases">
        <authorList>
            <person name="Lanie J.A."/>
            <person name="Ng W.-L."/>
            <person name="Kazmierczak K.M."/>
            <person name="Andrzejewski T.M."/>
            <person name="Davidsen T.M."/>
            <person name="Wayne K.J."/>
            <person name="Tettelin H."/>
            <person name="Glass J.I."/>
            <person name="Rusch D."/>
            <person name="Podicherti R."/>
            <person name="Tsui H.-C.T."/>
            <person name="Winkler M.E."/>
        </authorList>
    </citation>
    <scope>NUCLEOTIDE SEQUENCE</scope>
</reference>
<evidence type="ECO:0000313" key="2">
    <source>
        <dbReference type="EMBL" id="SVB75857.1"/>
    </source>
</evidence>
<evidence type="ECO:0000256" key="1">
    <source>
        <dbReference type="SAM" id="Phobius"/>
    </source>
</evidence>
<keyword evidence="1" id="KW-1133">Transmembrane helix</keyword>